<dbReference type="PANTHER" id="PTHR21258:SF62">
    <property type="entry name" value="INSULIN RECEPTOR SUBSTRATE 1"/>
    <property type="match status" value="1"/>
</dbReference>
<dbReference type="PANTHER" id="PTHR21258">
    <property type="entry name" value="DOCKING PROTEIN RELATED"/>
    <property type="match status" value="1"/>
</dbReference>
<organism evidence="2 3">
    <name type="scientific">Dreissena polymorpha</name>
    <name type="common">Zebra mussel</name>
    <name type="synonym">Mytilus polymorpha</name>
    <dbReference type="NCBI Taxonomy" id="45954"/>
    <lineage>
        <taxon>Eukaryota</taxon>
        <taxon>Metazoa</taxon>
        <taxon>Spiralia</taxon>
        <taxon>Lophotrochozoa</taxon>
        <taxon>Mollusca</taxon>
        <taxon>Bivalvia</taxon>
        <taxon>Autobranchia</taxon>
        <taxon>Heteroconchia</taxon>
        <taxon>Euheterodonta</taxon>
        <taxon>Imparidentia</taxon>
        <taxon>Neoheterodontei</taxon>
        <taxon>Myida</taxon>
        <taxon>Dreissenoidea</taxon>
        <taxon>Dreissenidae</taxon>
        <taxon>Dreissena</taxon>
    </lineage>
</organism>
<feature type="domain" description="IRS-type PTB" evidence="1">
    <location>
        <begin position="1"/>
        <end position="93"/>
    </location>
</feature>
<dbReference type="InterPro" id="IPR050996">
    <property type="entry name" value="Docking_Protein_DOK"/>
</dbReference>
<dbReference type="SMART" id="SM01244">
    <property type="entry name" value="IRS"/>
    <property type="match status" value="1"/>
</dbReference>
<keyword evidence="3" id="KW-1185">Reference proteome</keyword>
<proteinExistence type="predicted"/>
<dbReference type="AlphaFoldDB" id="A0A9D4N6W2"/>
<dbReference type="GO" id="GO:0007169">
    <property type="term" value="P:cell surface receptor protein tyrosine kinase signaling pathway"/>
    <property type="evidence" value="ECO:0007669"/>
    <property type="project" value="TreeGrafter"/>
</dbReference>
<sequence>MVILEPGALAKLCDIEGAMTMWVTNQCITFDNPRTRKNKYVFEMQWMRRYGKKGKDRFYFECGRRCPNGEGTVTCITTSASKIHRLIKRILGK</sequence>
<protein>
    <recommendedName>
        <fullName evidence="1">IRS-type PTB domain-containing protein</fullName>
    </recommendedName>
</protein>
<dbReference type="EMBL" id="JAIWYP010000001">
    <property type="protein sequence ID" value="KAH3888865.1"/>
    <property type="molecule type" value="Genomic_DNA"/>
</dbReference>
<dbReference type="Gene3D" id="2.30.29.30">
    <property type="entry name" value="Pleckstrin-homology domain (PH domain)/Phosphotyrosine-binding domain (PTB)"/>
    <property type="match status" value="1"/>
</dbReference>
<dbReference type="PROSITE" id="PS51064">
    <property type="entry name" value="IRS_PTB"/>
    <property type="match status" value="1"/>
</dbReference>
<comment type="caution">
    <text evidence="2">The sequence shown here is derived from an EMBL/GenBank/DDBJ whole genome shotgun (WGS) entry which is preliminary data.</text>
</comment>
<reference evidence="2" key="2">
    <citation type="submission" date="2020-11" db="EMBL/GenBank/DDBJ databases">
        <authorList>
            <person name="McCartney M.A."/>
            <person name="Auch B."/>
            <person name="Kono T."/>
            <person name="Mallez S."/>
            <person name="Becker A."/>
            <person name="Gohl D.M."/>
            <person name="Silverstein K.A.T."/>
            <person name="Koren S."/>
            <person name="Bechman K.B."/>
            <person name="Herman A."/>
            <person name="Abrahante J.E."/>
            <person name="Garbe J."/>
        </authorList>
    </citation>
    <scope>NUCLEOTIDE SEQUENCE</scope>
    <source>
        <strain evidence="2">Duluth1</strain>
        <tissue evidence="2">Whole animal</tissue>
    </source>
</reference>
<name>A0A9D4N6W2_DREPO</name>
<accession>A0A9D4N6W2</accession>
<dbReference type="SUPFAM" id="SSF50729">
    <property type="entry name" value="PH domain-like"/>
    <property type="match status" value="1"/>
</dbReference>
<dbReference type="Proteomes" id="UP000828390">
    <property type="component" value="Unassembled WGS sequence"/>
</dbReference>
<evidence type="ECO:0000313" key="2">
    <source>
        <dbReference type="EMBL" id="KAH3888865.1"/>
    </source>
</evidence>
<evidence type="ECO:0000259" key="1">
    <source>
        <dbReference type="PROSITE" id="PS51064"/>
    </source>
</evidence>
<dbReference type="InterPro" id="IPR011993">
    <property type="entry name" value="PH-like_dom_sf"/>
</dbReference>
<gene>
    <name evidence="2" type="ORF">DPMN_012907</name>
</gene>
<reference evidence="2" key="1">
    <citation type="journal article" date="2019" name="bioRxiv">
        <title>The Genome of the Zebra Mussel, Dreissena polymorpha: A Resource for Invasive Species Research.</title>
        <authorList>
            <person name="McCartney M.A."/>
            <person name="Auch B."/>
            <person name="Kono T."/>
            <person name="Mallez S."/>
            <person name="Zhang Y."/>
            <person name="Obille A."/>
            <person name="Becker A."/>
            <person name="Abrahante J.E."/>
            <person name="Garbe J."/>
            <person name="Badalamenti J.P."/>
            <person name="Herman A."/>
            <person name="Mangelson H."/>
            <person name="Liachko I."/>
            <person name="Sullivan S."/>
            <person name="Sone E.D."/>
            <person name="Koren S."/>
            <person name="Silverstein K.A.T."/>
            <person name="Beckman K.B."/>
            <person name="Gohl D.M."/>
        </authorList>
    </citation>
    <scope>NUCLEOTIDE SEQUENCE</scope>
    <source>
        <strain evidence="2">Duluth1</strain>
        <tissue evidence="2">Whole animal</tissue>
    </source>
</reference>
<dbReference type="GO" id="GO:0005737">
    <property type="term" value="C:cytoplasm"/>
    <property type="evidence" value="ECO:0007669"/>
    <property type="project" value="TreeGrafter"/>
</dbReference>
<dbReference type="Pfam" id="PF02174">
    <property type="entry name" value="IRS"/>
    <property type="match status" value="1"/>
</dbReference>
<dbReference type="SMART" id="SM00310">
    <property type="entry name" value="PTBI"/>
    <property type="match status" value="1"/>
</dbReference>
<evidence type="ECO:0000313" key="3">
    <source>
        <dbReference type="Proteomes" id="UP000828390"/>
    </source>
</evidence>
<dbReference type="InterPro" id="IPR002404">
    <property type="entry name" value="IRS_PTB"/>
</dbReference>